<dbReference type="PANTHER" id="PTHR47186">
    <property type="entry name" value="LEUCINE-RICH REPEAT-CONTAINING PROTEIN 57"/>
    <property type="match status" value="1"/>
</dbReference>
<dbReference type="Pfam" id="PF00560">
    <property type="entry name" value="LRR_1"/>
    <property type="match status" value="1"/>
</dbReference>
<reference evidence="2 3" key="1">
    <citation type="submission" date="2018-10" db="EMBL/GenBank/DDBJ databases">
        <title>A high-quality apple genome assembly.</title>
        <authorList>
            <person name="Hu J."/>
        </authorList>
    </citation>
    <scope>NUCLEOTIDE SEQUENCE [LARGE SCALE GENOMIC DNA]</scope>
    <source>
        <strain evidence="3">cv. HFTH1</strain>
        <tissue evidence="2">Young leaf</tissue>
    </source>
</reference>
<dbReference type="Gene3D" id="3.80.10.10">
    <property type="entry name" value="Ribonuclease Inhibitor"/>
    <property type="match status" value="1"/>
</dbReference>
<proteinExistence type="predicted"/>
<dbReference type="Pfam" id="PF25019">
    <property type="entry name" value="LRR_R13L1-DRL21"/>
    <property type="match status" value="1"/>
</dbReference>
<evidence type="ECO:0000313" key="3">
    <source>
        <dbReference type="Proteomes" id="UP000290289"/>
    </source>
</evidence>
<sequence length="222" mass="25764">MKYLRYLDVSGNRMERLPDWIVGLSNLETLDLSWYQSLMELPRDIKKMFNLRHLIFEGCSRLTGMPRGIGELNGVRTLNRFVLSENNCLGRGGGLAKLGTLNELRGDLQIWNLRHEKDVMSESNVGRPLKDKHHLHSLELIWKEGEDVKAVDEEDIIMSMEELQPHSNLKQLSVLHYGGVRFTSWFSSLINIVHLTLWDCERCHLPPLDHLPSLKSLELRWL</sequence>
<evidence type="ECO:0000313" key="2">
    <source>
        <dbReference type="EMBL" id="RXH93996.1"/>
    </source>
</evidence>
<dbReference type="InterPro" id="IPR032675">
    <property type="entry name" value="LRR_dom_sf"/>
</dbReference>
<keyword evidence="3" id="KW-1185">Reference proteome</keyword>
<name>A0A498JFT2_MALDO</name>
<dbReference type="SUPFAM" id="SSF52058">
    <property type="entry name" value="L domain-like"/>
    <property type="match status" value="1"/>
</dbReference>
<dbReference type="InterPro" id="IPR001611">
    <property type="entry name" value="Leu-rich_rpt"/>
</dbReference>
<dbReference type="EMBL" id="RDQH01000333">
    <property type="protein sequence ID" value="RXH93996.1"/>
    <property type="molecule type" value="Genomic_DNA"/>
</dbReference>
<accession>A0A498JFT2</accession>
<dbReference type="Proteomes" id="UP000290289">
    <property type="component" value="Chromosome 7"/>
</dbReference>
<comment type="caution">
    <text evidence="2">The sequence shown here is derived from an EMBL/GenBank/DDBJ whole genome shotgun (WGS) entry which is preliminary data.</text>
</comment>
<dbReference type="InterPro" id="IPR056789">
    <property type="entry name" value="LRR_R13L1-DRL21"/>
</dbReference>
<dbReference type="AlphaFoldDB" id="A0A498JFT2"/>
<feature type="domain" description="R13L1/DRL21-like LRR repeat region" evidence="1">
    <location>
        <begin position="95"/>
        <end position="220"/>
    </location>
</feature>
<organism evidence="2 3">
    <name type="scientific">Malus domestica</name>
    <name type="common">Apple</name>
    <name type="synonym">Pyrus malus</name>
    <dbReference type="NCBI Taxonomy" id="3750"/>
    <lineage>
        <taxon>Eukaryota</taxon>
        <taxon>Viridiplantae</taxon>
        <taxon>Streptophyta</taxon>
        <taxon>Embryophyta</taxon>
        <taxon>Tracheophyta</taxon>
        <taxon>Spermatophyta</taxon>
        <taxon>Magnoliopsida</taxon>
        <taxon>eudicotyledons</taxon>
        <taxon>Gunneridae</taxon>
        <taxon>Pentapetalae</taxon>
        <taxon>rosids</taxon>
        <taxon>fabids</taxon>
        <taxon>Rosales</taxon>
        <taxon>Rosaceae</taxon>
        <taxon>Amygdaloideae</taxon>
        <taxon>Maleae</taxon>
        <taxon>Malus</taxon>
    </lineage>
</organism>
<evidence type="ECO:0000259" key="1">
    <source>
        <dbReference type="Pfam" id="PF25019"/>
    </source>
</evidence>
<gene>
    <name evidence="2" type="ORF">DVH24_016063</name>
</gene>
<protein>
    <recommendedName>
        <fullName evidence="1">R13L1/DRL21-like LRR repeat region domain-containing protein</fullName>
    </recommendedName>
</protein>
<dbReference type="PANTHER" id="PTHR47186:SF13">
    <property type="entry name" value="DISEASE RESISTANCE PROTEIN RGA3"/>
    <property type="match status" value="1"/>
</dbReference>